<sequence>MATHRPTPIQSSISADLERELREIQTSSHTGPPGDLDDKKKRWLVVGICLHSILSPYLRKYVDSVVTNLYSSLKLSDQIDIQTKTKYLRTYGAANIFLNYEAINNNKATHGYRSVLYDYKVRSTIRNEWAHCNFTVWDDVKYVQSLQLIDNFIYLLNLNAANKKQMIEELDKWRKNGTSFLQGYTISFELVNEIRQKIQILVEYAEVISKTADTEFGKVHEALIDIGETFSQYEKRISTLENQNGKDFIKTDIFTDILGIIEDNHCVLLTGVSGMGKTLTAQNIALQLCHEEGFSIVPCNNVKDIKKRYKDNVRQGFFVDDICGKYIANIKNIENWMRIKEFVNFILCKGQTKMLATCRTKIVKQETLKKH</sequence>
<dbReference type="OrthoDB" id="5988093at2759"/>
<dbReference type="Proteomes" id="UP000507470">
    <property type="component" value="Unassembled WGS sequence"/>
</dbReference>
<organism evidence="2 3">
    <name type="scientific">Mytilus coruscus</name>
    <name type="common">Sea mussel</name>
    <dbReference type="NCBI Taxonomy" id="42192"/>
    <lineage>
        <taxon>Eukaryota</taxon>
        <taxon>Metazoa</taxon>
        <taxon>Spiralia</taxon>
        <taxon>Lophotrochozoa</taxon>
        <taxon>Mollusca</taxon>
        <taxon>Bivalvia</taxon>
        <taxon>Autobranchia</taxon>
        <taxon>Pteriomorphia</taxon>
        <taxon>Mytilida</taxon>
        <taxon>Mytiloidea</taxon>
        <taxon>Mytilidae</taxon>
        <taxon>Mytilinae</taxon>
        <taxon>Mytilus</taxon>
    </lineage>
</organism>
<evidence type="ECO:0000259" key="1">
    <source>
        <dbReference type="Pfam" id="PF20720"/>
    </source>
</evidence>
<evidence type="ECO:0000313" key="2">
    <source>
        <dbReference type="EMBL" id="CAC5410688.1"/>
    </source>
</evidence>
<evidence type="ECO:0000313" key="3">
    <source>
        <dbReference type="Proteomes" id="UP000507470"/>
    </source>
</evidence>
<dbReference type="EMBL" id="CACVKT020007786">
    <property type="protein sequence ID" value="CAC5410688.1"/>
    <property type="molecule type" value="Genomic_DNA"/>
</dbReference>
<dbReference type="InterPro" id="IPR049050">
    <property type="entry name" value="nSTAND3"/>
</dbReference>
<reference evidence="2 3" key="1">
    <citation type="submission" date="2020-06" db="EMBL/GenBank/DDBJ databases">
        <authorList>
            <person name="Li R."/>
            <person name="Bekaert M."/>
        </authorList>
    </citation>
    <scope>NUCLEOTIDE SEQUENCE [LARGE SCALE GENOMIC DNA]</scope>
    <source>
        <strain evidence="3">wild</strain>
    </source>
</reference>
<dbReference type="InterPro" id="IPR027417">
    <property type="entry name" value="P-loop_NTPase"/>
</dbReference>
<name>A0A6J8DQ07_MYTCO</name>
<dbReference type="Gene3D" id="3.40.50.300">
    <property type="entry name" value="P-loop containing nucleotide triphosphate hydrolases"/>
    <property type="match status" value="1"/>
</dbReference>
<dbReference type="SUPFAM" id="SSF52540">
    <property type="entry name" value="P-loop containing nucleoside triphosphate hydrolases"/>
    <property type="match status" value="1"/>
</dbReference>
<dbReference type="AlphaFoldDB" id="A0A6J8DQ07"/>
<accession>A0A6J8DQ07</accession>
<proteinExistence type="predicted"/>
<gene>
    <name evidence="2" type="ORF">MCOR_43853</name>
</gene>
<dbReference type="Pfam" id="PF20720">
    <property type="entry name" value="nSTAND3"/>
    <property type="match status" value="1"/>
</dbReference>
<keyword evidence="3" id="KW-1185">Reference proteome</keyword>
<feature type="domain" description="Novel STAND NTPase 3" evidence="1">
    <location>
        <begin position="248"/>
        <end position="367"/>
    </location>
</feature>
<protein>
    <recommendedName>
        <fullName evidence="1">Novel STAND NTPase 3 domain-containing protein</fullName>
    </recommendedName>
</protein>